<dbReference type="AlphaFoldDB" id="A0AAV5QUC1"/>
<dbReference type="GeneID" id="90076548"/>
<dbReference type="PANTHER" id="PTHR22914:SF9">
    <property type="entry name" value="CHITIN SYNTHASE 1"/>
    <property type="match status" value="1"/>
</dbReference>
<evidence type="ECO:0000256" key="10">
    <source>
        <dbReference type="SAM" id="MobiDB-lite"/>
    </source>
</evidence>
<reference evidence="13 14" key="1">
    <citation type="journal article" date="2023" name="Elife">
        <title>Identification of key yeast species and microbe-microbe interactions impacting larval growth of Drosophila in the wild.</title>
        <authorList>
            <person name="Mure A."/>
            <person name="Sugiura Y."/>
            <person name="Maeda R."/>
            <person name="Honda K."/>
            <person name="Sakurai N."/>
            <person name="Takahashi Y."/>
            <person name="Watada M."/>
            <person name="Katoh T."/>
            <person name="Gotoh A."/>
            <person name="Gotoh Y."/>
            <person name="Taniguchi I."/>
            <person name="Nakamura K."/>
            <person name="Hayashi T."/>
            <person name="Katayama T."/>
            <person name="Uemura T."/>
            <person name="Hattori Y."/>
        </authorList>
    </citation>
    <scope>NUCLEOTIDE SEQUENCE [LARGE SCALE GENOMIC DNA]</scope>
    <source>
        <strain evidence="13 14">SC-9</strain>
    </source>
</reference>
<dbReference type="Pfam" id="PF01644">
    <property type="entry name" value="Chitin_synth_1"/>
    <property type="match status" value="1"/>
</dbReference>
<evidence type="ECO:0000313" key="13">
    <source>
        <dbReference type="EMBL" id="GMM38560.1"/>
    </source>
</evidence>
<keyword evidence="9" id="KW-0961">Cell wall biogenesis/degradation</keyword>
<protein>
    <recommendedName>
        <fullName evidence="2">chitin synthase</fullName>
        <ecNumber evidence="2">2.4.1.16</ecNumber>
    </recommendedName>
</protein>
<feature type="region of interest" description="Disordered" evidence="10">
    <location>
        <begin position="976"/>
        <end position="998"/>
    </location>
</feature>
<feature type="transmembrane region" description="Helical" evidence="11">
    <location>
        <begin position="792"/>
        <end position="813"/>
    </location>
</feature>
<dbReference type="EC" id="2.4.1.16" evidence="2"/>
<dbReference type="SUPFAM" id="SSF53448">
    <property type="entry name" value="Nucleotide-diphospho-sugar transferases"/>
    <property type="match status" value="1"/>
</dbReference>
<dbReference type="Proteomes" id="UP001360560">
    <property type="component" value="Unassembled WGS sequence"/>
</dbReference>
<dbReference type="GO" id="GO:0071555">
    <property type="term" value="P:cell wall organization"/>
    <property type="evidence" value="ECO:0007669"/>
    <property type="project" value="UniProtKB-KW"/>
</dbReference>
<evidence type="ECO:0000256" key="3">
    <source>
        <dbReference type="ARBA" id="ARBA00022475"/>
    </source>
</evidence>
<evidence type="ECO:0000259" key="12">
    <source>
        <dbReference type="Pfam" id="PF08407"/>
    </source>
</evidence>
<keyword evidence="14" id="KW-1185">Reference proteome</keyword>
<dbReference type="GO" id="GO:0005886">
    <property type="term" value="C:plasma membrane"/>
    <property type="evidence" value="ECO:0007669"/>
    <property type="project" value="UniProtKB-SubCell"/>
</dbReference>
<dbReference type="InterPro" id="IPR013616">
    <property type="entry name" value="Chitin_synth_N"/>
</dbReference>
<dbReference type="GO" id="GO:0006031">
    <property type="term" value="P:chitin biosynthetic process"/>
    <property type="evidence" value="ECO:0007669"/>
    <property type="project" value="TreeGrafter"/>
</dbReference>
<evidence type="ECO:0000256" key="6">
    <source>
        <dbReference type="ARBA" id="ARBA00022692"/>
    </source>
</evidence>
<feature type="region of interest" description="Disordered" evidence="10">
    <location>
        <begin position="1020"/>
        <end position="1039"/>
    </location>
</feature>
<keyword evidence="7 11" id="KW-1133">Transmembrane helix</keyword>
<proteinExistence type="predicted"/>
<feature type="domain" description="Chitin synthase N-terminal" evidence="12">
    <location>
        <begin position="367"/>
        <end position="427"/>
    </location>
</feature>
<keyword evidence="3" id="KW-1003">Cell membrane</keyword>
<feature type="transmembrane region" description="Helical" evidence="11">
    <location>
        <begin position="866"/>
        <end position="887"/>
    </location>
</feature>
<accession>A0AAV5QUC1</accession>
<feature type="region of interest" description="Disordered" evidence="10">
    <location>
        <begin position="82"/>
        <end position="171"/>
    </location>
</feature>
<evidence type="ECO:0000313" key="14">
    <source>
        <dbReference type="Proteomes" id="UP001360560"/>
    </source>
</evidence>
<dbReference type="PANTHER" id="PTHR22914">
    <property type="entry name" value="CHITIN SYNTHASE"/>
    <property type="match status" value="1"/>
</dbReference>
<evidence type="ECO:0000256" key="2">
    <source>
        <dbReference type="ARBA" id="ARBA00012543"/>
    </source>
</evidence>
<organism evidence="13 14">
    <name type="scientific">Saccharomycopsis crataegensis</name>
    <dbReference type="NCBI Taxonomy" id="43959"/>
    <lineage>
        <taxon>Eukaryota</taxon>
        <taxon>Fungi</taxon>
        <taxon>Dikarya</taxon>
        <taxon>Ascomycota</taxon>
        <taxon>Saccharomycotina</taxon>
        <taxon>Saccharomycetes</taxon>
        <taxon>Saccharomycopsidaceae</taxon>
        <taxon>Saccharomycopsis</taxon>
    </lineage>
</organism>
<evidence type="ECO:0000256" key="8">
    <source>
        <dbReference type="ARBA" id="ARBA00023136"/>
    </source>
</evidence>
<sequence>MSNFNFNSGGGGYNSLAPPRSSNNNTGDDGDDDDGYDNRLPQMPQQTHSMYGADSRIQQYQTQYPEPTTTQESIPMQNIVHHNQSTGRPLPQQPFNSSSGYLNPQPTSLHPANSNTSGYSDPFQNSNPFDEPQSSNINNHNDGNDNDDNDDDPLNHALNMNASSSGYTSSQIPLSMQNTAYDQPMYPDSTGYNNSANLTGYDSPASHSGYVSNNNTGYISNNNNTGGGYLSNNTGGGYHSNASFAVVGDSYMVNPVAPSVALYDNQMNPIRLGIPSNTGGSTTNLFSQGVVLSQHHGMGIGQNEQNQIQGQFEQVQNHQAPASGFTDDPQSQYLLNQSKYDDNDNDDGYGNDNENREDSDNINEDALFFGNLALDCPIPSKLAAHYKIAKDQDRQAAEFMRMKYTAVTSQPERFLFDKFTLRQQLFKTPRVPCEMMIVVTMYNEDDILLGRTLKGIFDNLKYLCRKKKDWGPEGWKKVVVAVVSDGRTKINPRARALMASLGCYQEGFAQSKVLKKDVTCHLYEHTTLANIHSVTDKVNLDYDDIIPVQMIFALKEKNQKKINSHRWCFQALAPALKPDVIVLFDAGTEPTQKSIYKLWREFNQNKNVGGACGEIKAMLGPRGKFLYNGLFSGLLVAGQNFEYKMSNILDKPTESVFGFISVLPGAFSAYRFEALKNDEITGHGPLEAYFKGETLHNSEEKHDLFANNMYLAEDRILCFEIVTKRNSNWVLRYVNTAAAATDVPDTLPEFISQRRRWLNGSFFAAIYSVVHFNKIYRSSHSLPRKVFLQLEFVYNLINIIISWFSVGSFFLVFRILTLGVSAKDGIMYFAPGKVLAIILLWLYIACTMSVFIFAFGNKPKGAKGAYWVVTMVYAVMMGYMIFCAIWMSVKSVKTIIKDATGALTAKDFAENATFRDLVISMCSTYVLYIVSSVMYGEPWHMLTSFIQYLLLSPMYTNILNIYAFCNIHDISWGTKGDDGSGGGAKETKKTEDGKGLVLDIPTTSQEVDDLFDKEEGLINTVPGQESDDTPGGGGDDDDAIAQRERDRKKKLAEQKGDYYQFIRSMVVLIWCITNGGLIALVLNIGGVPTTKEASDKDPTGGTNATTYLTVILWLVASLAGIRFVFSMTYLASRVFKGFR</sequence>
<dbReference type="EMBL" id="BTFZ01000020">
    <property type="protein sequence ID" value="GMM38560.1"/>
    <property type="molecule type" value="Genomic_DNA"/>
</dbReference>
<feature type="region of interest" description="Disordered" evidence="10">
    <location>
        <begin position="336"/>
        <end position="360"/>
    </location>
</feature>
<feature type="transmembrane region" description="Helical" evidence="11">
    <location>
        <begin position="941"/>
        <end position="965"/>
    </location>
</feature>
<feature type="compositionally biased region" description="Acidic residues" evidence="10">
    <location>
        <begin position="343"/>
        <end position="352"/>
    </location>
</feature>
<evidence type="ECO:0000256" key="5">
    <source>
        <dbReference type="ARBA" id="ARBA00022679"/>
    </source>
</evidence>
<feature type="transmembrane region" description="Helical" evidence="11">
    <location>
        <begin position="834"/>
        <end position="854"/>
    </location>
</feature>
<comment type="caution">
    <text evidence="13">The sequence shown here is derived from an EMBL/GenBank/DDBJ whole genome shotgun (WGS) entry which is preliminary data.</text>
</comment>
<name>A0AAV5QUC1_9ASCO</name>
<dbReference type="RefSeq" id="XP_064855555.1">
    <property type="nucleotide sequence ID" value="XM_064999483.1"/>
</dbReference>
<evidence type="ECO:0000256" key="9">
    <source>
        <dbReference type="ARBA" id="ARBA00023316"/>
    </source>
</evidence>
<keyword evidence="5" id="KW-0808">Transferase</keyword>
<feature type="compositionally biased region" description="Polar residues" evidence="10">
    <location>
        <begin position="82"/>
        <end position="135"/>
    </location>
</feature>
<dbReference type="InterPro" id="IPR029044">
    <property type="entry name" value="Nucleotide-diphossugar_trans"/>
</dbReference>
<feature type="transmembrane region" description="Helical" evidence="11">
    <location>
        <begin position="917"/>
        <end position="935"/>
    </location>
</feature>
<keyword evidence="4" id="KW-0328">Glycosyltransferase</keyword>
<evidence type="ECO:0000256" key="7">
    <source>
        <dbReference type="ARBA" id="ARBA00022989"/>
    </source>
</evidence>
<feature type="transmembrane region" description="Helical" evidence="11">
    <location>
        <begin position="1065"/>
        <end position="1087"/>
    </location>
</feature>
<dbReference type="CDD" id="cd04190">
    <property type="entry name" value="Chitin_synth_C"/>
    <property type="match status" value="1"/>
</dbReference>
<feature type="compositionally biased region" description="Polar residues" evidence="10">
    <location>
        <begin position="158"/>
        <end position="171"/>
    </location>
</feature>
<keyword evidence="8 11" id="KW-0472">Membrane</keyword>
<dbReference type="GO" id="GO:0030428">
    <property type="term" value="C:cell septum"/>
    <property type="evidence" value="ECO:0007669"/>
    <property type="project" value="TreeGrafter"/>
</dbReference>
<dbReference type="GO" id="GO:0004100">
    <property type="term" value="F:chitin synthase activity"/>
    <property type="evidence" value="ECO:0007669"/>
    <property type="project" value="UniProtKB-EC"/>
</dbReference>
<evidence type="ECO:0000256" key="4">
    <source>
        <dbReference type="ARBA" id="ARBA00022676"/>
    </source>
</evidence>
<feature type="region of interest" description="Disordered" evidence="10">
    <location>
        <begin position="1"/>
        <end position="50"/>
    </location>
</feature>
<gene>
    <name evidence="13" type="ORF">DASC09_058990</name>
</gene>
<dbReference type="Pfam" id="PF08407">
    <property type="entry name" value="Chitin_synth_1N"/>
    <property type="match status" value="1"/>
</dbReference>
<feature type="compositionally biased region" description="Basic and acidic residues" evidence="10">
    <location>
        <begin position="985"/>
        <end position="994"/>
    </location>
</feature>
<evidence type="ECO:0000256" key="1">
    <source>
        <dbReference type="ARBA" id="ARBA00004651"/>
    </source>
</evidence>
<feature type="transmembrane region" description="Helical" evidence="11">
    <location>
        <begin position="1107"/>
        <end position="1131"/>
    </location>
</feature>
<dbReference type="InterPro" id="IPR004835">
    <property type="entry name" value="Chitin_synth"/>
</dbReference>
<comment type="subcellular location">
    <subcellularLocation>
        <location evidence="1">Cell membrane</location>
        <topology evidence="1">Multi-pass membrane protein</topology>
    </subcellularLocation>
</comment>
<evidence type="ECO:0000256" key="11">
    <source>
        <dbReference type="SAM" id="Phobius"/>
    </source>
</evidence>
<keyword evidence="6 11" id="KW-0812">Transmembrane</keyword>